<evidence type="ECO:0000313" key="9">
    <source>
        <dbReference type="Proteomes" id="UP001196601"/>
    </source>
</evidence>
<feature type="compositionally biased region" description="Polar residues" evidence="5">
    <location>
        <begin position="343"/>
        <end position="352"/>
    </location>
</feature>
<feature type="domain" description="Core-binding (CB)" evidence="7">
    <location>
        <begin position="58"/>
        <end position="137"/>
    </location>
</feature>
<evidence type="ECO:0000256" key="2">
    <source>
        <dbReference type="ARBA" id="ARBA00023125"/>
    </source>
</evidence>
<dbReference type="SUPFAM" id="SSF56349">
    <property type="entry name" value="DNA breaking-rejoining enzymes"/>
    <property type="match status" value="1"/>
</dbReference>
<dbReference type="RefSeq" id="WP_213640742.1">
    <property type="nucleotide sequence ID" value="NZ_JADPMV010000002.1"/>
</dbReference>
<dbReference type="CDD" id="cd00796">
    <property type="entry name" value="INT_Rci_Hp1_C"/>
    <property type="match status" value="1"/>
</dbReference>
<dbReference type="InterPro" id="IPR013762">
    <property type="entry name" value="Integrase-like_cat_sf"/>
</dbReference>
<dbReference type="PANTHER" id="PTHR30349:SF93">
    <property type="entry name" value="FELS-2 PROPHAGE PROTEIN"/>
    <property type="match status" value="1"/>
</dbReference>
<keyword evidence="3" id="KW-0233">DNA recombination</keyword>
<keyword evidence="1" id="KW-0229">DNA integration</keyword>
<dbReference type="Gene3D" id="1.10.443.10">
    <property type="entry name" value="Intergrase catalytic core"/>
    <property type="match status" value="1"/>
</dbReference>
<protein>
    <submittedName>
        <fullName evidence="8">Tyrosine-type recombinase/integrase</fullName>
    </submittedName>
</protein>
<dbReference type="InterPro" id="IPR044068">
    <property type="entry name" value="CB"/>
</dbReference>
<dbReference type="PROSITE" id="PS51898">
    <property type="entry name" value="TYR_RECOMBINASE"/>
    <property type="match status" value="1"/>
</dbReference>
<dbReference type="PANTHER" id="PTHR30349">
    <property type="entry name" value="PHAGE INTEGRASE-RELATED"/>
    <property type="match status" value="1"/>
</dbReference>
<evidence type="ECO:0000259" key="6">
    <source>
        <dbReference type="PROSITE" id="PS51898"/>
    </source>
</evidence>
<evidence type="ECO:0000256" key="5">
    <source>
        <dbReference type="SAM" id="MobiDB-lite"/>
    </source>
</evidence>
<keyword evidence="9" id="KW-1185">Reference proteome</keyword>
<dbReference type="InterPro" id="IPR002104">
    <property type="entry name" value="Integrase_catalytic"/>
</dbReference>
<feature type="domain" description="Tyr recombinase" evidence="6">
    <location>
        <begin position="159"/>
        <end position="320"/>
    </location>
</feature>
<dbReference type="InterPro" id="IPR057084">
    <property type="entry name" value="Int_N"/>
</dbReference>
<organism evidence="8 9">
    <name type="scientific">Pseudomonas lalucatii</name>
    <dbReference type="NCBI Taxonomy" id="1424203"/>
    <lineage>
        <taxon>Bacteria</taxon>
        <taxon>Pseudomonadati</taxon>
        <taxon>Pseudomonadota</taxon>
        <taxon>Gammaproteobacteria</taxon>
        <taxon>Pseudomonadales</taxon>
        <taxon>Pseudomonadaceae</taxon>
        <taxon>Pseudomonas</taxon>
    </lineage>
</organism>
<sequence length="352" mass="39781">MAIEQLPDGRWRVDVEPIKGKRFRKTVKTKAEAQRFEATKRAAMIQPTNWNPKPKDRRKLSELVQRWYDLHGHSITSGRRRTNTLLLMCQRLGDPLGTKLTGAHLVELRRRELEAGAVPKSINNRFTYLKAVFNELHRLGDIDYPNPLAKVKPLKFQERQLSYLTAKQIPQLLDALDSSRSSCVRLVAEVCLATGARWSEAQGLTRDLIRHQTVTFTNTKSKRLRVIPISQALEQRLTAYLDDHGRFTDCSRAFRIAVAHSGIALPRGQCSHVLRHTFASHFMMSGGNILTLKEILGHASLTMTMRYAHLSPSHLRDALKLNPLDGFDTSSTPATKPKKKNLKNQSGGATKP</sequence>
<gene>
    <name evidence="8" type="ORF">I0D00_15555</name>
</gene>
<dbReference type="Gene3D" id="1.10.150.130">
    <property type="match status" value="1"/>
</dbReference>
<keyword evidence="2 4" id="KW-0238">DNA-binding</keyword>
<evidence type="ECO:0000256" key="4">
    <source>
        <dbReference type="PROSITE-ProRule" id="PRU01248"/>
    </source>
</evidence>
<feature type="region of interest" description="Disordered" evidence="5">
    <location>
        <begin position="326"/>
        <end position="352"/>
    </location>
</feature>
<evidence type="ECO:0000256" key="1">
    <source>
        <dbReference type="ARBA" id="ARBA00022908"/>
    </source>
</evidence>
<dbReference type="InterPro" id="IPR010998">
    <property type="entry name" value="Integrase_recombinase_N"/>
</dbReference>
<proteinExistence type="predicted"/>
<evidence type="ECO:0000256" key="3">
    <source>
        <dbReference type="ARBA" id="ARBA00023172"/>
    </source>
</evidence>
<accession>A0ABS5Q3J9</accession>
<name>A0ABS5Q3J9_9PSED</name>
<evidence type="ECO:0000313" key="8">
    <source>
        <dbReference type="EMBL" id="MBS7663345.1"/>
    </source>
</evidence>
<comment type="caution">
    <text evidence="8">The sequence shown here is derived from an EMBL/GenBank/DDBJ whole genome shotgun (WGS) entry which is preliminary data.</text>
</comment>
<reference evidence="8 9" key="1">
    <citation type="journal article" date="2021" name="Syst. Appl. Microbiol.">
        <title>Pseudomonas lalucatii sp. nov. isolated from Vallgornera, a karstic cave in Mallorca, Western Mediterranean.</title>
        <authorList>
            <person name="Busquets A."/>
            <person name="Mulet M."/>
            <person name="Gomila M."/>
            <person name="Garcia-Valdes E."/>
        </authorList>
    </citation>
    <scope>NUCLEOTIDE SEQUENCE [LARGE SCALE GENOMIC DNA]</scope>
    <source>
        <strain evidence="8 9">R1b54</strain>
    </source>
</reference>
<dbReference type="InterPro" id="IPR011010">
    <property type="entry name" value="DNA_brk_join_enz"/>
</dbReference>
<evidence type="ECO:0000259" key="7">
    <source>
        <dbReference type="PROSITE" id="PS51900"/>
    </source>
</evidence>
<dbReference type="InterPro" id="IPR050090">
    <property type="entry name" value="Tyrosine_recombinase_XerCD"/>
</dbReference>
<dbReference type="Pfam" id="PF00589">
    <property type="entry name" value="Phage_integrase"/>
    <property type="match status" value="1"/>
</dbReference>
<dbReference type="Pfam" id="PF24624">
    <property type="entry name" value="Int_N"/>
    <property type="match status" value="1"/>
</dbReference>
<dbReference type="EMBL" id="JADPMV010000002">
    <property type="protein sequence ID" value="MBS7663345.1"/>
    <property type="molecule type" value="Genomic_DNA"/>
</dbReference>
<dbReference type="PROSITE" id="PS51900">
    <property type="entry name" value="CB"/>
    <property type="match status" value="1"/>
</dbReference>
<dbReference type="Proteomes" id="UP001196601">
    <property type="component" value="Unassembled WGS sequence"/>
</dbReference>